<dbReference type="AlphaFoldDB" id="A0A2G6KBX0"/>
<feature type="transmembrane region" description="Helical" evidence="7">
    <location>
        <begin position="6"/>
        <end position="22"/>
    </location>
</feature>
<feature type="transmembrane region" description="Helical" evidence="7">
    <location>
        <begin position="447"/>
        <end position="466"/>
    </location>
</feature>
<evidence type="ECO:0000313" key="9">
    <source>
        <dbReference type="EMBL" id="PIE32860.1"/>
    </source>
</evidence>
<dbReference type="GO" id="GO:0005886">
    <property type="term" value="C:plasma membrane"/>
    <property type="evidence" value="ECO:0007669"/>
    <property type="project" value="UniProtKB-SubCell"/>
</dbReference>
<evidence type="ECO:0000256" key="7">
    <source>
        <dbReference type="SAM" id="Phobius"/>
    </source>
</evidence>
<proteinExistence type="inferred from homology"/>
<dbReference type="Pfam" id="PF02554">
    <property type="entry name" value="CstA"/>
    <property type="match status" value="1"/>
</dbReference>
<feature type="transmembrane region" description="Helical" evidence="7">
    <location>
        <begin position="188"/>
        <end position="210"/>
    </location>
</feature>
<feature type="transmembrane region" description="Helical" evidence="7">
    <location>
        <begin position="285"/>
        <end position="305"/>
    </location>
</feature>
<name>A0A2G6KBX0_9BACT</name>
<evidence type="ECO:0000256" key="3">
    <source>
        <dbReference type="ARBA" id="ARBA00022475"/>
    </source>
</evidence>
<keyword evidence="3" id="KW-1003">Cell membrane</keyword>
<feature type="transmembrane region" description="Helical" evidence="7">
    <location>
        <begin position="87"/>
        <end position="109"/>
    </location>
</feature>
<feature type="transmembrane region" description="Helical" evidence="7">
    <location>
        <begin position="243"/>
        <end position="265"/>
    </location>
</feature>
<dbReference type="EMBL" id="PDSK01000106">
    <property type="protein sequence ID" value="PIE32860.1"/>
    <property type="molecule type" value="Genomic_DNA"/>
</dbReference>
<comment type="subcellular location">
    <subcellularLocation>
        <location evidence="1">Cell membrane</location>
        <topology evidence="1">Multi-pass membrane protein</topology>
    </subcellularLocation>
</comment>
<feature type="transmembrane region" description="Helical" evidence="7">
    <location>
        <begin position="62"/>
        <end position="81"/>
    </location>
</feature>
<dbReference type="PANTHER" id="PTHR30252">
    <property type="entry name" value="INNER MEMBRANE PEPTIDE TRANSPORTER"/>
    <property type="match status" value="1"/>
</dbReference>
<reference evidence="9 10" key="1">
    <citation type="submission" date="2017-10" db="EMBL/GenBank/DDBJ databases">
        <title>Novel microbial diversity and functional potential in the marine mammal oral microbiome.</title>
        <authorList>
            <person name="Dudek N.K."/>
            <person name="Sun C.L."/>
            <person name="Burstein D."/>
            <person name="Kantor R.S."/>
            <person name="Aliaga Goltsman D.S."/>
            <person name="Bik E.M."/>
            <person name="Thomas B.C."/>
            <person name="Banfield J.F."/>
            <person name="Relman D.A."/>
        </authorList>
    </citation>
    <scope>NUCLEOTIDE SEQUENCE [LARGE SCALE GENOMIC DNA]</scope>
    <source>
        <strain evidence="9">DOLJORAL78_47_16</strain>
    </source>
</reference>
<comment type="caution">
    <text evidence="9">The sequence shown here is derived from an EMBL/GenBank/DDBJ whole genome shotgun (WGS) entry which is preliminary data.</text>
</comment>
<protein>
    <submittedName>
        <fullName evidence="9">Carbon starvation protein A</fullName>
    </submittedName>
</protein>
<feature type="transmembrane region" description="Helical" evidence="7">
    <location>
        <begin position="542"/>
        <end position="564"/>
    </location>
</feature>
<evidence type="ECO:0000256" key="1">
    <source>
        <dbReference type="ARBA" id="ARBA00004651"/>
    </source>
</evidence>
<feature type="transmembrane region" description="Helical" evidence="7">
    <location>
        <begin position="508"/>
        <end position="530"/>
    </location>
</feature>
<dbReference type="GO" id="GO:0009267">
    <property type="term" value="P:cellular response to starvation"/>
    <property type="evidence" value="ECO:0007669"/>
    <property type="project" value="InterPro"/>
</dbReference>
<evidence type="ECO:0000256" key="6">
    <source>
        <dbReference type="ARBA" id="ARBA00023136"/>
    </source>
</evidence>
<feature type="domain" description="CstA N-terminal" evidence="8">
    <location>
        <begin position="3"/>
        <end position="520"/>
    </location>
</feature>
<dbReference type="InterPro" id="IPR003706">
    <property type="entry name" value="CstA_N"/>
</dbReference>
<comment type="similarity">
    <text evidence="2">Belongs to the peptide transporter carbon starvation (CstA) (TC 2.A.114) family.</text>
</comment>
<evidence type="ECO:0000256" key="4">
    <source>
        <dbReference type="ARBA" id="ARBA00022692"/>
    </source>
</evidence>
<sequence length="578" mass="61769">MTSTILVALGLAVYIVMYFTYGRSLQNKIVKATKDSTPPSQKLQDGVDFVPTNKWVLFGHHFASIAGAAPIIGPAIAMAWGWLPAIIWIWAGNVFIGAVHDYLALMASVRHDGKSIQWVAGKVMKKRTGYVFQWFVLFVLILVVAAFGAVVGKMFAGDPRVPSAYLFKIGAALILGQLLYRTKLDFKVATFIGILMLIAALSLGALFPVALSYKTWLLIMGVYIVIAASIPVWVLLQPRDYLNAWLLVAGLVVGGIAFLIGFKSIEMPAFTVWSAPVIAGKPSPFWPLIPLIIACGSLSGFHALVASGTTSKQLDSEANGLFIGCGSMFTEGFLSTLVVCTIGGFGFAVLGEEAASALQENAVAFSGGYLKAMGAVGGPGGLFSKAFGTGVNAILGLPKAAMTLLAGMWVSSFAMTTLDTTNRLARYTIVELAEPLKESSSGLYTLLSNRWVSSIIPAFVGLWLAWSGHWAMLWPAFGGANQMLASITLITASVWVTRFLKSSKAYQLAITIPALLLWITVSMALAWYLIYAVPTFGGGKSIVVGIMTTVMLLLNVMLLVDYFGTKDEVSMAGKSTVS</sequence>
<keyword evidence="5 7" id="KW-1133">Transmembrane helix</keyword>
<feature type="transmembrane region" description="Helical" evidence="7">
    <location>
        <begin position="163"/>
        <end position="181"/>
    </location>
</feature>
<keyword evidence="4 7" id="KW-0812">Transmembrane</keyword>
<evidence type="ECO:0000313" key="10">
    <source>
        <dbReference type="Proteomes" id="UP000230821"/>
    </source>
</evidence>
<evidence type="ECO:0000256" key="2">
    <source>
        <dbReference type="ARBA" id="ARBA00007755"/>
    </source>
</evidence>
<evidence type="ECO:0000259" key="8">
    <source>
        <dbReference type="Pfam" id="PF02554"/>
    </source>
</evidence>
<dbReference type="Proteomes" id="UP000230821">
    <property type="component" value="Unassembled WGS sequence"/>
</dbReference>
<dbReference type="PANTHER" id="PTHR30252:SF0">
    <property type="entry name" value="PEPTIDE TRANSPORTER CSTA"/>
    <property type="match status" value="1"/>
</dbReference>
<feature type="transmembrane region" description="Helical" evidence="7">
    <location>
        <begin position="130"/>
        <end position="151"/>
    </location>
</feature>
<keyword evidence="6 7" id="KW-0472">Membrane</keyword>
<gene>
    <name evidence="9" type="ORF">CSA56_13770</name>
</gene>
<evidence type="ECO:0000256" key="5">
    <source>
        <dbReference type="ARBA" id="ARBA00022989"/>
    </source>
</evidence>
<accession>A0A2G6KBX0</accession>
<organism evidence="9 10">
    <name type="scientific">candidate division KSB3 bacterium</name>
    <dbReference type="NCBI Taxonomy" id="2044937"/>
    <lineage>
        <taxon>Bacteria</taxon>
        <taxon>candidate division KSB3</taxon>
    </lineage>
</organism>
<dbReference type="InterPro" id="IPR051605">
    <property type="entry name" value="CstA"/>
</dbReference>
<feature type="transmembrane region" description="Helical" evidence="7">
    <location>
        <begin position="472"/>
        <end position="496"/>
    </location>
</feature>
<feature type="transmembrane region" description="Helical" evidence="7">
    <location>
        <begin position="216"/>
        <end position="236"/>
    </location>
</feature>